<keyword evidence="2" id="KW-0732">Signal</keyword>
<dbReference type="RefSeq" id="XP_003058838.1">
    <property type="nucleotide sequence ID" value="XM_003058792.1"/>
</dbReference>
<dbReference type="InterPro" id="IPR021852">
    <property type="entry name" value="DUF3456"/>
</dbReference>
<gene>
    <name evidence="4" type="ORF">MICPUCDRAFT_58013</name>
</gene>
<dbReference type="GeneID" id="9683900"/>
<reference evidence="4 5" key="1">
    <citation type="journal article" date="2009" name="Science">
        <title>Green evolution and dynamic adaptations revealed by genomes of the marine picoeukaryotes Micromonas.</title>
        <authorList>
            <person name="Worden A.Z."/>
            <person name="Lee J.H."/>
            <person name="Mock T."/>
            <person name="Rouze P."/>
            <person name="Simmons M.P."/>
            <person name="Aerts A.L."/>
            <person name="Allen A.E."/>
            <person name="Cuvelier M.L."/>
            <person name="Derelle E."/>
            <person name="Everett M.V."/>
            <person name="Foulon E."/>
            <person name="Grimwood J."/>
            <person name="Gundlach H."/>
            <person name="Henrissat B."/>
            <person name="Napoli C."/>
            <person name="McDonald S.M."/>
            <person name="Parker M.S."/>
            <person name="Rombauts S."/>
            <person name="Salamov A."/>
            <person name="Von Dassow P."/>
            <person name="Badger J.H."/>
            <person name="Coutinho P.M."/>
            <person name="Demir E."/>
            <person name="Dubchak I."/>
            <person name="Gentemann C."/>
            <person name="Eikrem W."/>
            <person name="Gready J.E."/>
            <person name="John U."/>
            <person name="Lanier W."/>
            <person name="Lindquist E.A."/>
            <person name="Lucas S."/>
            <person name="Mayer K.F."/>
            <person name="Moreau H."/>
            <person name="Not F."/>
            <person name="Otillar R."/>
            <person name="Panaud O."/>
            <person name="Pangilinan J."/>
            <person name="Paulsen I."/>
            <person name="Piegu B."/>
            <person name="Poliakov A."/>
            <person name="Robbens S."/>
            <person name="Schmutz J."/>
            <person name="Toulza E."/>
            <person name="Wyss T."/>
            <person name="Zelensky A."/>
            <person name="Zhou K."/>
            <person name="Armbrust E.V."/>
            <person name="Bhattacharya D."/>
            <person name="Goodenough U.W."/>
            <person name="Van de Peer Y."/>
            <person name="Grigoriev I.V."/>
        </authorList>
    </citation>
    <scope>NUCLEOTIDE SEQUENCE [LARGE SCALE GENOMIC DNA]</scope>
    <source>
        <strain evidence="4 5">CCMP1545</strain>
    </source>
</reference>
<dbReference type="AlphaFoldDB" id="C1MTB9"/>
<dbReference type="OMA" id="CETTLAR"/>
<feature type="region of interest" description="Disordered" evidence="1">
    <location>
        <begin position="69"/>
        <end position="92"/>
    </location>
</feature>
<sequence>MARSPLLSLPLVLVLLLAAAATARADTEYLRDETRRIDDAVPVTCAACASAVTHIERALRRIDQTTFSSEGDAEATNARNAARRRRSLTHGRSETKIRDALGGACAFLRASEEREDEEKRAAMTRAGFDIAGACETIVETHEEDIEEHVFADGVDGLKDLVCVRLTRACPRLSTRDEL</sequence>
<keyword evidence="5" id="KW-1185">Reference proteome</keyword>
<evidence type="ECO:0000313" key="4">
    <source>
        <dbReference type="EMBL" id="EEH57293.1"/>
    </source>
</evidence>
<evidence type="ECO:0000313" key="5">
    <source>
        <dbReference type="Proteomes" id="UP000001876"/>
    </source>
</evidence>
<dbReference type="EMBL" id="GG663739">
    <property type="protein sequence ID" value="EEH57293.1"/>
    <property type="molecule type" value="Genomic_DNA"/>
</dbReference>
<accession>C1MTB9</accession>
<name>C1MTB9_MICPC</name>
<feature type="domain" description="DUF3456" evidence="3">
    <location>
        <begin position="128"/>
        <end position="169"/>
    </location>
</feature>
<protein>
    <submittedName>
        <fullName evidence="4">Predicted protein</fullName>
    </submittedName>
</protein>
<dbReference type="OrthoDB" id="10649255at2759"/>
<evidence type="ECO:0000256" key="1">
    <source>
        <dbReference type="SAM" id="MobiDB-lite"/>
    </source>
</evidence>
<dbReference type="Proteomes" id="UP000001876">
    <property type="component" value="Unassembled WGS sequence"/>
</dbReference>
<feature type="chain" id="PRO_5002912077" evidence="2">
    <location>
        <begin position="26"/>
        <end position="178"/>
    </location>
</feature>
<evidence type="ECO:0000256" key="2">
    <source>
        <dbReference type="SAM" id="SignalP"/>
    </source>
</evidence>
<organism evidence="5">
    <name type="scientific">Micromonas pusilla (strain CCMP1545)</name>
    <name type="common">Picoplanktonic green alga</name>
    <dbReference type="NCBI Taxonomy" id="564608"/>
    <lineage>
        <taxon>Eukaryota</taxon>
        <taxon>Viridiplantae</taxon>
        <taxon>Chlorophyta</taxon>
        <taxon>Mamiellophyceae</taxon>
        <taxon>Mamiellales</taxon>
        <taxon>Mamiellaceae</taxon>
        <taxon>Micromonas</taxon>
    </lineage>
</organism>
<proteinExistence type="predicted"/>
<dbReference type="Pfam" id="PF11938">
    <property type="entry name" value="DUF3456"/>
    <property type="match status" value="1"/>
</dbReference>
<dbReference type="KEGG" id="mpp:MICPUCDRAFT_58013"/>
<feature type="signal peptide" evidence="2">
    <location>
        <begin position="1"/>
        <end position="25"/>
    </location>
</feature>
<evidence type="ECO:0000259" key="3">
    <source>
        <dbReference type="Pfam" id="PF11938"/>
    </source>
</evidence>